<feature type="domain" description="Rhodanese" evidence="2">
    <location>
        <begin position="37"/>
        <end position="121"/>
    </location>
</feature>
<feature type="chain" id="PRO_5001863636" evidence="1">
    <location>
        <begin position="22"/>
        <end position="122"/>
    </location>
</feature>
<dbReference type="PANTHER" id="PTHR43031:SF1">
    <property type="entry name" value="PYRIDINE NUCLEOTIDE-DISULPHIDE OXIDOREDUCTASE"/>
    <property type="match status" value="1"/>
</dbReference>
<evidence type="ECO:0000313" key="4">
    <source>
        <dbReference type="Proteomes" id="UP000029227"/>
    </source>
</evidence>
<dbReference type="AlphaFoldDB" id="A0A090QVM6"/>
<dbReference type="Gene3D" id="3.40.250.10">
    <property type="entry name" value="Rhodanese-like domain"/>
    <property type="match status" value="1"/>
</dbReference>
<dbReference type="InterPro" id="IPR001763">
    <property type="entry name" value="Rhodanese-like_dom"/>
</dbReference>
<dbReference type="InterPro" id="IPR036873">
    <property type="entry name" value="Rhodanese-like_dom_sf"/>
</dbReference>
<name>A0A090QVM6_9GAMM</name>
<feature type="signal peptide" evidence="1">
    <location>
        <begin position="1"/>
        <end position="21"/>
    </location>
</feature>
<dbReference type="eggNOG" id="COG0607">
    <property type="taxonomic scope" value="Bacteria"/>
</dbReference>
<gene>
    <name evidence="3" type="ORF">JCM19237_2941</name>
</gene>
<reference evidence="3 4" key="1">
    <citation type="journal article" date="2014" name="Genome Announc.">
        <title>Draft Genome Sequences of Two Vibrionaceae Species, Vibrio ponticus C121 and Photobacterium aphoticum C119, Isolated as Coral Reef Microbiota.</title>
        <authorList>
            <person name="Al-saari N."/>
            <person name="Meirelles P.M."/>
            <person name="Mino S."/>
            <person name="Suda W."/>
            <person name="Oshima K."/>
            <person name="Hattori M."/>
            <person name="Ohkuma M."/>
            <person name="Thompson F.L."/>
            <person name="Gomez-Gil B."/>
            <person name="Sawabe T."/>
            <person name="Sawabe T."/>
        </authorList>
    </citation>
    <scope>NUCLEOTIDE SEQUENCE [LARGE SCALE GENOMIC DNA]</scope>
    <source>
        <strain evidence="3 4">JCM 19237</strain>
    </source>
</reference>
<dbReference type="Pfam" id="PF00581">
    <property type="entry name" value="Rhodanese"/>
    <property type="match status" value="1"/>
</dbReference>
<evidence type="ECO:0000256" key="1">
    <source>
        <dbReference type="SAM" id="SignalP"/>
    </source>
</evidence>
<protein>
    <submittedName>
        <fullName evidence="3">Phage shock protein E</fullName>
    </submittedName>
</protein>
<dbReference type="STRING" id="754436.JCM19237_2941"/>
<dbReference type="SUPFAM" id="SSF52821">
    <property type="entry name" value="Rhodanese/Cell cycle control phosphatase"/>
    <property type="match status" value="1"/>
</dbReference>
<evidence type="ECO:0000259" key="2">
    <source>
        <dbReference type="PROSITE" id="PS50206"/>
    </source>
</evidence>
<keyword evidence="1" id="KW-0732">Signal</keyword>
<comment type="caution">
    <text evidence="3">The sequence shown here is derived from an EMBL/GenBank/DDBJ whole genome shotgun (WGS) entry which is preliminary data.</text>
</comment>
<dbReference type="InterPro" id="IPR050229">
    <property type="entry name" value="GlpE_sulfurtransferase"/>
</dbReference>
<sequence length="122" mass="13645">MQRLVRAAFLSLGLLSGSALADVVSPTHFWQYHHELQAEKPLLVDVRSHQEFIAGHLPNAINIPHDKIAQLTTLAPDKSQPIFLYCRSGHRAGLAESVLKQQGYTRIYNGESYQALLESQPK</sequence>
<dbReference type="SMART" id="SM00450">
    <property type="entry name" value="RHOD"/>
    <property type="match status" value="1"/>
</dbReference>
<dbReference type="EMBL" id="BBMN01000014">
    <property type="protein sequence ID" value="GAL06936.1"/>
    <property type="molecule type" value="Genomic_DNA"/>
</dbReference>
<dbReference type="CDD" id="cd00158">
    <property type="entry name" value="RHOD"/>
    <property type="match status" value="1"/>
</dbReference>
<dbReference type="Proteomes" id="UP000029227">
    <property type="component" value="Unassembled WGS sequence"/>
</dbReference>
<proteinExistence type="predicted"/>
<accession>A0A090QVM6</accession>
<dbReference type="PANTHER" id="PTHR43031">
    <property type="entry name" value="FAD-DEPENDENT OXIDOREDUCTASE"/>
    <property type="match status" value="1"/>
</dbReference>
<organism evidence="3 4">
    <name type="scientific">Photobacterium aphoticum</name>
    <dbReference type="NCBI Taxonomy" id="754436"/>
    <lineage>
        <taxon>Bacteria</taxon>
        <taxon>Pseudomonadati</taxon>
        <taxon>Pseudomonadota</taxon>
        <taxon>Gammaproteobacteria</taxon>
        <taxon>Vibrionales</taxon>
        <taxon>Vibrionaceae</taxon>
        <taxon>Photobacterium</taxon>
    </lineage>
</organism>
<evidence type="ECO:0000313" key="3">
    <source>
        <dbReference type="EMBL" id="GAL06936.1"/>
    </source>
</evidence>
<dbReference type="PROSITE" id="PS50206">
    <property type="entry name" value="RHODANESE_3"/>
    <property type="match status" value="1"/>
</dbReference>